<dbReference type="EMBL" id="AAFI02000200">
    <property type="protein sequence ID" value="EAL60840.1"/>
    <property type="molecule type" value="Genomic_DNA"/>
</dbReference>
<dbReference type="InterPro" id="IPR000742">
    <property type="entry name" value="EGF"/>
</dbReference>
<dbReference type="PROSITE" id="PS01186">
    <property type="entry name" value="EGF_2"/>
    <property type="match status" value="2"/>
</dbReference>
<evidence type="ECO:0000256" key="1">
    <source>
        <dbReference type="PROSITE-ProRule" id="PRU00076"/>
    </source>
</evidence>
<evidence type="ECO:0000313" key="5">
    <source>
        <dbReference type="Proteomes" id="UP000002195"/>
    </source>
</evidence>
<dbReference type="GeneID" id="8629139"/>
<evidence type="ECO:0000259" key="3">
    <source>
        <dbReference type="PROSITE" id="PS50026"/>
    </source>
</evidence>
<dbReference type="InterPro" id="IPR002909">
    <property type="entry name" value="IPT_dom"/>
</dbReference>
<gene>
    <name evidence="4" type="ORF">DDB_G0293282</name>
</gene>
<protein>
    <recommendedName>
        <fullName evidence="3">EGF-like domain-containing protein</fullName>
    </recommendedName>
</protein>
<dbReference type="Proteomes" id="UP000002195">
    <property type="component" value="Unassembled WGS sequence"/>
</dbReference>
<feature type="disulfide bond" evidence="1">
    <location>
        <begin position="146"/>
        <end position="156"/>
    </location>
</feature>
<dbReference type="Pfam" id="PF22933">
    <property type="entry name" value="ComC_SSD"/>
    <property type="match status" value="1"/>
</dbReference>
<comment type="caution">
    <text evidence="1">Lacks conserved residue(s) required for the propagation of feature annotation.</text>
</comment>
<name>Q54C09_DICDI</name>
<keyword evidence="1" id="KW-1015">Disulfide bond</keyword>
<dbReference type="eggNOG" id="KOG1225">
    <property type="taxonomic scope" value="Eukaryota"/>
</dbReference>
<dbReference type="PANTHER" id="PTHR24032:SF70">
    <property type="entry name" value="EGF-LIKE DOMAIN-CONTAINING PROTEIN"/>
    <property type="match status" value="1"/>
</dbReference>
<reference evidence="4 5" key="1">
    <citation type="journal article" date="2005" name="Nature">
        <title>The genome of the social amoeba Dictyostelium discoideum.</title>
        <authorList>
            <consortium name="The Dictyostelium discoideum Sequencing Consortium"/>
            <person name="Eichinger L."/>
            <person name="Pachebat J.A."/>
            <person name="Glockner G."/>
            <person name="Rajandream M.A."/>
            <person name="Sucgang R."/>
            <person name="Berriman M."/>
            <person name="Song J."/>
            <person name="Olsen R."/>
            <person name="Szafranski K."/>
            <person name="Xu Q."/>
            <person name="Tunggal B."/>
            <person name="Kummerfeld S."/>
            <person name="Madera M."/>
            <person name="Konfortov B.A."/>
            <person name="Rivero F."/>
            <person name="Bankier A.T."/>
            <person name="Lehmann R."/>
            <person name="Hamlin N."/>
            <person name="Davies R."/>
            <person name="Gaudet P."/>
            <person name="Fey P."/>
            <person name="Pilcher K."/>
            <person name="Chen G."/>
            <person name="Saunders D."/>
            <person name="Sodergren E."/>
            <person name="Davis P."/>
            <person name="Kerhornou A."/>
            <person name="Nie X."/>
            <person name="Hall N."/>
            <person name="Anjard C."/>
            <person name="Hemphill L."/>
            <person name="Bason N."/>
            <person name="Farbrother P."/>
            <person name="Desany B."/>
            <person name="Just E."/>
            <person name="Morio T."/>
            <person name="Rost R."/>
            <person name="Churcher C."/>
            <person name="Cooper J."/>
            <person name="Haydock S."/>
            <person name="van Driessche N."/>
            <person name="Cronin A."/>
            <person name="Goodhead I."/>
            <person name="Muzny D."/>
            <person name="Mourier T."/>
            <person name="Pain A."/>
            <person name="Lu M."/>
            <person name="Harper D."/>
            <person name="Lindsay R."/>
            <person name="Hauser H."/>
            <person name="James K."/>
            <person name="Quiles M."/>
            <person name="Madan Babu M."/>
            <person name="Saito T."/>
            <person name="Buchrieser C."/>
            <person name="Wardroper A."/>
            <person name="Felder M."/>
            <person name="Thangavelu M."/>
            <person name="Johnson D."/>
            <person name="Knights A."/>
            <person name="Loulseged H."/>
            <person name="Mungall K."/>
            <person name="Oliver K."/>
            <person name="Price C."/>
            <person name="Quail M.A."/>
            <person name="Urushihara H."/>
            <person name="Hernandez J."/>
            <person name="Rabbinowitsch E."/>
            <person name="Steffen D."/>
            <person name="Sanders M."/>
            <person name="Ma J."/>
            <person name="Kohara Y."/>
            <person name="Sharp S."/>
            <person name="Simmonds M."/>
            <person name="Spiegler S."/>
            <person name="Tivey A."/>
            <person name="Sugano S."/>
            <person name="White B."/>
            <person name="Walker D."/>
            <person name="Woodward J."/>
            <person name="Winckler T."/>
            <person name="Tanaka Y."/>
            <person name="Shaulsky G."/>
            <person name="Schleicher M."/>
            <person name="Weinstock G."/>
            <person name="Rosenthal A."/>
            <person name="Cox E.C."/>
            <person name="Chisholm R.L."/>
            <person name="Gibbs R."/>
            <person name="Loomis W.F."/>
            <person name="Platzer M."/>
            <person name="Kay R.R."/>
            <person name="Williams J."/>
            <person name="Dear P.H."/>
            <person name="Noegel A.A."/>
            <person name="Barrell B."/>
            <person name="Kuspa A."/>
        </authorList>
    </citation>
    <scope>NUCLEOTIDE SEQUENCE [LARGE SCALE GENOMIC DNA]</scope>
    <source>
        <strain evidence="4 5">AX4</strain>
    </source>
</reference>
<accession>Q54C09</accession>
<evidence type="ECO:0000256" key="2">
    <source>
        <dbReference type="SAM" id="Phobius"/>
    </source>
</evidence>
<feature type="disulfide bond" evidence="1">
    <location>
        <begin position="165"/>
        <end position="174"/>
    </location>
</feature>
<dbReference type="PROSITE" id="PS50026">
    <property type="entry name" value="EGF_3"/>
    <property type="match status" value="2"/>
</dbReference>
<keyword evidence="2" id="KW-0812">Transmembrane</keyword>
<dbReference type="VEuPathDB" id="AmoebaDB:DDB_G0293282"/>
<dbReference type="Gene3D" id="2.10.25.10">
    <property type="entry name" value="Laminin"/>
    <property type="match status" value="3"/>
</dbReference>
<feature type="domain" description="EGF-like" evidence="3">
    <location>
        <begin position="142"/>
        <end position="175"/>
    </location>
</feature>
<evidence type="ECO:0000313" key="4">
    <source>
        <dbReference type="EMBL" id="EAL60840.1"/>
    </source>
</evidence>
<dbReference type="KEGG" id="ddi:DDB_G0293282"/>
<dbReference type="InterPro" id="IPR053331">
    <property type="entry name" value="EGF-like_comC"/>
</dbReference>
<dbReference type="PaxDb" id="44689-DDB0219833"/>
<keyword evidence="5" id="KW-1185">Reference proteome</keyword>
<sequence length="705" mass="78806">MECSLQNQIKASDFVNNFFKLYFDEVFILIFSKCSMEPGFLGQSYSCPVIQGDSTFTTISCNISNFLKLKDESNIKNQCSQNSYCLTNNASCICNYGFTGLPDCTTIHYDCINDCSISIGGGTCDYLTGICSCNQYRGKDCSEIQCQKTCFNGGVCDMTKGECKCIGNYFGDDCLSIYCKCKCIGNYFGDDCLSINCTNNCQNGGNCDTTLGECKYIGIYFGNDCLSINCPKSCMSGGSCDHTTGECNCLNQYQGEDCSSNKCILTSCLNGGTCDLSTYQCQCINGYQGDDCSLPFIECENIYQDNGYCNNQTGNCNFICPTQCFNQGKCDAEIGVCGEVTLFGWFGGIHFDLTVTIGQLNCKDPKAIDNKTIKCELPQGQSGIQNVNVTQNQIIWMGKDLFIYLDNEDPNIKNNCLKNCNSKGVCLSSVDSKDTNGKTTIDDSYNNYEIFIDKLIELNFNGKQVKIYDINQKWEKVKNDTTNIDKSVQLFNQKLDDNQVELIYKVEIIDQTKDYTFSDLNYRLEKDSIKISIFIYNYTYSSTLNTLQLQIVTKTEEKEIKKDKCNNKETEIETTSNQLLNFITIKKDNKVLYGRFINKVISDGRPIHLKTSIISSDKSKSTITMGMDLPHCKNCLIDPDFSLLLTTNFKDLCGDNDNRKSYIIPVAVVTSFVGVAAIGASGFLVYRKKKVEVSQLKLRKLAKNQ</sequence>
<dbReference type="InParanoid" id="Q54C09"/>
<comment type="caution">
    <text evidence="4">The sequence shown here is derived from an EMBL/GenBank/DDBJ whole genome shotgun (WGS) entry which is preliminary data.</text>
</comment>
<dbReference type="PANTHER" id="PTHR24032">
    <property type="entry name" value="EGF-LIKE DOMAIN-CONTAINING PROTEIN-RELATED-RELATED"/>
    <property type="match status" value="1"/>
</dbReference>
<feature type="domain" description="EGF-like" evidence="3">
    <location>
        <begin position="259"/>
        <end position="293"/>
    </location>
</feature>
<feature type="disulfide bond" evidence="1">
    <location>
        <begin position="283"/>
        <end position="292"/>
    </location>
</feature>
<keyword evidence="2" id="KW-1133">Transmembrane helix</keyword>
<organism evidence="4 5">
    <name type="scientific">Dictyostelium discoideum</name>
    <name type="common">Social amoeba</name>
    <dbReference type="NCBI Taxonomy" id="44689"/>
    <lineage>
        <taxon>Eukaryota</taxon>
        <taxon>Amoebozoa</taxon>
        <taxon>Evosea</taxon>
        <taxon>Eumycetozoa</taxon>
        <taxon>Dictyostelia</taxon>
        <taxon>Dictyosteliales</taxon>
        <taxon>Dictyosteliaceae</taxon>
        <taxon>Dictyostelium</taxon>
    </lineage>
</organism>
<dbReference type="SUPFAM" id="SSF57196">
    <property type="entry name" value="EGF/Laminin"/>
    <property type="match status" value="1"/>
</dbReference>
<dbReference type="OMA" id="CKCIGNY"/>
<keyword evidence="2" id="KW-0472">Membrane</keyword>
<dbReference type="HOGENOM" id="CLU_391509_0_0_1"/>
<dbReference type="RefSeq" id="XP_629257.1">
    <property type="nucleotide sequence ID" value="XM_629255.1"/>
</dbReference>
<keyword evidence="1" id="KW-0245">EGF-like domain</keyword>
<dbReference type="AlphaFoldDB" id="Q54C09"/>
<proteinExistence type="predicted"/>
<dbReference type="PRINTS" id="PR00011">
    <property type="entry name" value="EGFLAMININ"/>
</dbReference>
<dbReference type="SMART" id="SM00181">
    <property type="entry name" value="EGF"/>
    <property type="match status" value="4"/>
</dbReference>
<dbReference type="PROSITE" id="PS00022">
    <property type="entry name" value="EGF_1"/>
    <property type="match status" value="2"/>
</dbReference>
<dbReference type="InterPro" id="IPR054484">
    <property type="entry name" value="ComC_SSD"/>
</dbReference>
<dbReference type="Pfam" id="PF01833">
    <property type="entry name" value="TIG"/>
    <property type="match status" value="1"/>
</dbReference>
<feature type="transmembrane region" description="Helical" evidence="2">
    <location>
        <begin position="662"/>
        <end position="686"/>
    </location>
</feature>